<evidence type="ECO:0000256" key="3">
    <source>
        <dbReference type="ARBA" id="ARBA00022777"/>
    </source>
</evidence>
<keyword evidence="9" id="KW-1185">Reference proteome</keyword>
<sequence>YEVIVLSFSRNNSESSSQNTPSNSSNPSNSQVCSNIIQKFEPLKRLGKGGFGSVYKVRHKQLKIEYAVKVGCYKEKSLREVRALSDLFHRNIVRYYTFWMQDTGYEWDLRGNSESKFLYIQMELCSENTLRDWIDEKNKESVQDSKRREESLRIAQEIVCGVEYIHSKNHIHRDLKPANIMFGVEGEVKIGDFGLVTSDDDDEERTVCKGTPSYMAPEQRKYDRKVDMFALGLIFFELLWKLSTGSERAKVRFTAVILTIGCRI</sequence>
<keyword evidence="3" id="KW-0418">Kinase</keyword>
<evidence type="ECO:0000259" key="7">
    <source>
        <dbReference type="PROSITE" id="PS50011"/>
    </source>
</evidence>
<dbReference type="STRING" id="32507.ENSNBRP00000025561"/>
<reference evidence="8" key="2">
    <citation type="submission" date="2025-09" db="UniProtKB">
        <authorList>
            <consortium name="Ensembl"/>
        </authorList>
    </citation>
    <scope>IDENTIFICATION</scope>
</reference>
<evidence type="ECO:0000256" key="6">
    <source>
        <dbReference type="SAM" id="MobiDB-lite"/>
    </source>
</evidence>
<proteinExistence type="predicted"/>
<evidence type="ECO:0000256" key="1">
    <source>
        <dbReference type="ARBA" id="ARBA00022679"/>
    </source>
</evidence>
<protein>
    <recommendedName>
        <fullName evidence="7">Protein kinase domain-containing protein</fullName>
    </recommendedName>
</protein>
<dbReference type="Gene3D" id="3.30.200.20">
    <property type="entry name" value="Phosphorylase Kinase, domain 1"/>
    <property type="match status" value="1"/>
</dbReference>
<dbReference type="GO" id="GO:0005524">
    <property type="term" value="F:ATP binding"/>
    <property type="evidence" value="ECO:0007669"/>
    <property type="project" value="UniProtKB-UniRule"/>
</dbReference>
<dbReference type="Pfam" id="PF00069">
    <property type="entry name" value="Pkinase"/>
    <property type="match status" value="1"/>
</dbReference>
<dbReference type="PROSITE" id="PS50011">
    <property type="entry name" value="PROTEIN_KINASE_DOM"/>
    <property type="match status" value="1"/>
</dbReference>
<keyword evidence="2 5" id="KW-0547">Nucleotide-binding</keyword>
<reference evidence="8" key="1">
    <citation type="submission" date="2025-08" db="UniProtKB">
        <authorList>
            <consortium name="Ensembl"/>
        </authorList>
    </citation>
    <scope>IDENTIFICATION</scope>
</reference>
<name>A0A3Q4HTL9_NEOBR</name>
<dbReference type="Proteomes" id="UP000261580">
    <property type="component" value="Unassembled WGS sequence"/>
</dbReference>
<dbReference type="GO" id="GO:0004694">
    <property type="term" value="F:eukaryotic translation initiation factor 2alpha kinase activity"/>
    <property type="evidence" value="ECO:0007669"/>
    <property type="project" value="TreeGrafter"/>
</dbReference>
<dbReference type="GO" id="GO:0005634">
    <property type="term" value="C:nucleus"/>
    <property type="evidence" value="ECO:0007669"/>
    <property type="project" value="TreeGrafter"/>
</dbReference>
<evidence type="ECO:0000313" key="8">
    <source>
        <dbReference type="Ensembl" id="ENSNBRP00000025561.1"/>
    </source>
</evidence>
<dbReference type="OMA" id="VHMHGVI"/>
<dbReference type="InterPro" id="IPR050339">
    <property type="entry name" value="CC_SR_Kinase"/>
</dbReference>
<dbReference type="Gene3D" id="1.10.510.10">
    <property type="entry name" value="Transferase(Phosphotransferase) domain 1"/>
    <property type="match status" value="1"/>
</dbReference>
<keyword evidence="4 5" id="KW-0067">ATP-binding</keyword>
<evidence type="ECO:0000256" key="2">
    <source>
        <dbReference type="ARBA" id="ARBA00022741"/>
    </source>
</evidence>
<evidence type="ECO:0000313" key="9">
    <source>
        <dbReference type="Proteomes" id="UP000261580"/>
    </source>
</evidence>
<dbReference type="Ensembl" id="ENSNBRT00000026231.1">
    <property type="protein sequence ID" value="ENSNBRP00000025561.1"/>
    <property type="gene ID" value="ENSNBRG00000019532.1"/>
</dbReference>
<accession>A0A3Q4HTL9</accession>
<feature type="domain" description="Protein kinase" evidence="7">
    <location>
        <begin position="40"/>
        <end position="264"/>
    </location>
</feature>
<evidence type="ECO:0000256" key="5">
    <source>
        <dbReference type="PROSITE-ProRule" id="PRU10141"/>
    </source>
</evidence>
<dbReference type="GeneTree" id="ENSGT00940000163863"/>
<keyword evidence="1" id="KW-0808">Transferase</keyword>
<dbReference type="Bgee" id="ENSNBRG00000019532">
    <property type="expression patterns" value="Expressed in camera-type eye"/>
</dbReference>
<dbReference type="InterPro" id="IPR011009">
    <property type="entry name" value="Kinase-like_dom_sf"/>
</dbReference>
<feature type="binding site" evidence="5">
    <location>
        <position position="69"/>
    </location>
    <ligand>
        <name>ATP</name>
        <dbReference type="ChEBI" id="CHEBI:30616"/>
    </ligand>
</feature>
<dbReference type="InterPro" id="IPR000719">
    <property type="entry name" value="Prot_kinase_dom"/>
</dbReference>
<dbReference type="PANTHER" id="PTHR11042">
    <property type="entry name" value="EUKARYOTIC TRANSLATION INITIATION FACTOR 2-ALPHA KINASE EIF2-ALPHA KINASE -RELATED"/>
    <property type="match status" value="1"/>
</dbReference>
<dbReference type="PROSITE" id="PS00107">
    <property type="entry name" value="PROTEIN_KINASE_ATP"/>
    <property type="match status" value="1"/>
</dbReference>
<dbReference type="AlphaFoldDB" id="A0A3Q4HTL9"/>
<dbReference type="InterPro" id="IPR017441">
    <property type="entry name" value="Protein_kinase_ATP_BS"/>
</dbReference>
<dbReference type="PANTHER" id="PTHR11042:SF166">
    <property type="entry name" value="EUKARYOTIC TRANSLATION INITIATION FACTOR 2-ALPHA KINASE 3"/>
    <property type="match status" value="1"/>
</dbReference>
<feature type="region of interest" description="Disordered" evidence="6">
    <location>
        <begin position="10"/>
        <end position="31"/>
    </location>
</feature>
<organism evidence="8 9">
    <name type="scientific">Neolamprologus brichardi</name>
    <name type="common">Fairy cichlid</name>
    <name type="synonym">Lamprologus brichardi</name>
    <dbReference type="NCBI Taxonomy" id="32507"/>
    <lineage>
        <taxon>Eukaryota</taxon>
        <taxon>Metazoa</taxon>
        <taxon>Chordata</taxon>
        <taxon>Craniata</taxon>
        <taxon>Vertebrata</taxon>
        <taxon>Euteleostomi</taxon>
        <taxon>Actinopterygii</taxon>
        <taxon>Neopterygii</taxon>
        <taxon>Teleostei</taxon>
        <taxon>Neoteleostei</taxon>
        <taxon>Acanthomorphata</taxon>
        <taxon>Ovalentaria</taxon>
        <taxon>Cichlomorphae</taxon>
        <taxon>Cichliformes</taxon>
        <taxon>Cichlidae</taxon>
        <taxon>African cichlids</taxon>
        <taxon>Pseudocrenilabrinae</taxon>
        <taxon>Lamprologini</taxon>
        <taxon>Neolamprologus</taxon>
    </lineage>
</organism>
<evidence type="ECO:0000256" key="4">
    <source>
        <dbReference type="ARBA" id="ARBA00022840"/>
    </source>
</evidence>
<dbReference type="GO" id="GO:0005737">
    <property type="term" value="C:cytoplasm"/>
    <property type="evidence" value="ECO:0007669"/>
    <property type="project" value="TreeGrafter"/>
</dbReference>
<dbReference type="SUPFAM" id="SSF56112">
    <property type="entry name" value="Protein kinase-like (PK-like)"/>
    <property type="match status" value="1"/>
</dbReference>
<dbReference type="SMART" id="SM00220">
    <property type="entry name" value="S_TKc"/>
    <property type="match status" value="1"/>
</dbReference>